<gene>
    <name evidence="1" type="ORF">ACI1P1_10980</name>
</gene>
<evidence type="ECO:0000313" key="1">
    <source>
        <dbReference type="EMBL" id="MFM9328814.1"/>
    </source>
</evidence>
<sequence>MVAVNIIISVAVIIVLQFIGMLVFNWMTPFNDMEELRKGNVAVGLAMGGKFLGTAIILGVSAFTNSTIWHMALWFAVGYVCLLAAYWVLELVTPKLTLHEQLQKGNVAVGILLASVYVGMGFSVSSLII</sequence>
<organism evidence="1 2">
    <name type="scientific">Paenibacillus mesotrionivorans</name>
    <dbReference type="NCBI Taxonomy" id="3160968"/>
    <lineage>
        <taxon>Bacteria</taxon>
        <taxon>Bacillati</taxon>
        <taxon>Bacillota</taxon>
        <taxon>Bacilli</taxon>
        <taxon>Bacillales</taxon>
        <taxon>Paenibacillaceae</taxon>
        <taxon>Paenibacillus</taxon>
    </lineage>
</organism>
<dbReference type="Proteomes" id="UP001631969">
    <property type="component" value="Unassembled WGS sequence"/>
</dbReference>
<dbReference type="EMBL" id="JBJURJ010000006">
    <property type="protein sequence ID" value="MFM9328814.1"/>
    <property type="molecule type" value="Genomic_DNA"/>
</dbReference>
<accession>A0ACC7NZM6</accession>
<keyword evidence="2" id="KW-1185">Reference proteome</keyword>
<evidence type="ECO:0000313" key="2">
    <source>
        <dbReference type="Proteomes" id="UP001631969"/>
    </source>
</evidence>
<protein>
    <submittedName>
        <fullName evidence="1">DUF350 domain-containing protein</fullName>
    </submittedName>
</protein>
<reference evidence="1" key="1">
    <citation type="submission" date="2024-12" db="EMBL/GenBank/DDBJ databases">
        <authorList>
            <person name="Wu N."/>
        </authorList>
    </citation>
    <scope>NUCLEOTIDE SEQUENCE</scope>
    <source>
        <strain evidence="1">P15</strain>
    </source>
</reference>
<comment type="caution">
    <text evidence="1">The sequence shown here is derived from an EMBL/GenBank/DDBJ whole genome shotgun (WGS) entry which is preliminary data.</text>
</comment>
<name>A0ACC7NZM6_9BACL</name>
<proteinExistence type="predicted"/>